<dbReference type="Gene3D" id="1.10.260.40">
    <property type="entry name" value="lambda repressor-like DNA-binding domains"/>
    <property type="match status" value="1"/>
</dbReference>
<reference evidence="3 4" key="1">
    <citation type="journal article" date="2007" name="Environ. Microbiol.">
        <title>Whole-genome analysis of the ammonia-oxidizing bacterium, Nitrosomonas eutropha C91: implications for niche adaptation.</title>
        <authorList>
            <person name="Stein L.Y."/>
            <person name="Arp D.J."/>
            <person name="Berube P.M."/>
            <person name="Chain P.S."/>
            <person name="Hauser L."/>
            <person name="Jetten M.S."/>
            <person name="Klotz M.G."/>
            <person name="Larimer F.W."/>
            <person name="Norton J.M."/>
            <person name="Op den Camp H.J.M."/>
            <person name="Shin M."/>
            <person name="Wei X."/>
        </authorList>
    </citation>
    <scope>NUCLEOTIDE SEQUENCE [LARGE SCALE GENOMIC DNA]</scope>
    <source>
        <strain evidence="4">DSM 101675 / C91 / Nm57</strain>
        <plasmid evidence="4">pNeutP2</plasmid>
    </source>
</reference>
<name>Q0ACV3_NITEC</name>
<dbReference type="InterPro" id="IPR010982">
    <property type="entry name" value="Lambda_DNA-bd_dom_sf"/>
</dbReference>
<dbReference type="AlphaFoldDB" id="Q0ACV3"/>
<dbReference type="Pfam" id="PF01381">
    <property type="entry name" value="HTH_3"/>
    <property type="match status" value="1"/>
</dbReference>
<sequence length="117" mass="12892">MIIWITTTNRSEGMDMMNHPHPGMILREEVLKPLNLTVGEVADCLGMARASISRVVNGRSAISYDLAIRLEAAGVSTARFWTALQCEYDLEKARNAAQGAELLKIVPLLTKHELTQG</sequence>
<dbReference type="PROSITE" id="PS50943">
    <property type="entry name" value="HTH_CROC1"/>
    <property type="match status" value="1"/>
</dbReference>
<accession>Q0ACV3</accession>
<dbReference type="KEGG" id="net:Neut_2616"/>
<evidence type="ECO:0000313" key="4">
    <source>
        <dbReference type="Proteomes" id="UP000001966"/>
    </source>
</evidence>
<evidence type="ECO:0000313" key="3">
    <source>
        <dbReference type="EMBL" id="ABI60818.1"/>
    </source>
</evidence>
<dbReference type="EMBL" id="CP000452">
    <property type="protein sequence ID" value="ABI60818.1"/>
    <property type="molecule type" value="Genomic_DNA"/>
</dbReference>
<dbReference type="PANTHER" id="PTHR36924">
    <property type="entry name" value="ANTITOXIN HIGA-1"/>
    <property type="match status" value="1"/>
</dbReference>
<dbReference type="NCBIfam" id="TIGR02607">
    <property type="entry name" value="antidote_HigA"/>
    <property type="match status" value="1"/>
</dbReference>
<keyword evidence="3" id="KW-0614">Plasmid</keyword>
<geneLocation type="plasmid" evidence="4">
    <name>pNeutP2</name>
</geneLocation>
<dbReference type="HOGENOM" id="CLU_140230_2_2_4"/>
<dbReference type="CDD" id="cd00093">
    <property type="entry name" value="HTH_XRE"/>
    <property type="match status" value="1"/>
</dbReference>
<dbReference type="GO" id="GO:0003677">
    <property type="term" value="F:DNA binding"/>
    <property type="evidence" value="ECO:0007669"/>
    <property type="project" value="UniProtKB-KW"/>
</dbReference>
<feature type="domain" description="HTH cro/C1-type" evidence="2">
    <location>
        <begin position="34"/>
        <end position="80"/>
    </location>
</feature>
<dbReference type="PANTHER" id="PTHR36924:SF1">
    <property type="entry name" value="ANTITOXIN HIGA-1"/>
    <property type="match status" value="1"/>
</dbReference>
<dbReference type="SUPFAM" id="SSF47413">
    <property type="entry name" value="lambda repressor-like DNA-binding domains"/>
    <property type="match status" value="1"/>
</dbReference>
<keyword evidence="1" id="KW-0238">DNA-binding</keyword>
<evidence type="ECO:0000259" key="2">
    <source>
        <dbReference type="PROSITE" id="PS50943"/>
    </source>
</evidence>
<dbReference type="InterPro" id="IPR001387">
    <property type="entry name" value="Cro/C1-type_HTH"/>
</dbReference>
<protein>
    <submittedName>
        <fullName evidence="3">Putative plasmid maintenance system antidote protein, XRE family</fullName>
    </submittedName>
</protein>
<evidence type="ECO:0000256" key="1">
    <source>
        <dbReference type="ARBA" id="ARBA00023125"/>
    </source>
</evidence>
<dbReference type="InterPro" id="IPR013430">
    <property type="entry name" value="Toxin_antidote_HigA"/>
</dbReference>
<organism evidence="3 4">
    <name type="scientific">Nitrosomonas eutropha (strain DSM 101675 / C91 / Nm57)</name>
    <dbReference type="NCBI Taxonomy" id="335283"/>
    <lineage>
        <taxon>Bacteria</taxon>
        <taxon>Pseudomonadati</taxon>
        <taxon>Pseudomonadota</taxon>
        <taxon>Betaproteobacteria</taxon>
        <taxon>Nitrosomonadales</taxon>
        <taxon>Nitrosomonadaceae</taxon>
        <taxon>Nitrosomonas</taxon>
    </lineage>
</organism>
<gene>
    <name evidence="3" type="ordered locus">Neut_2616</name>
</gene>
<dbReference type="SMART" id="SM00530">
    <property type="entry name" value="HTH_XRE"/>
    <property type="match status" value="1"/>
</dbReference>
<proteinExistence type="predicted"/>
<dbReference type="Proteomes" id="UP000001966">
    <property type="component" value="Plasmid p2"/>
</dbReference>